<dbReference type="PANTHER" id="PTHR33515:SF1">
    <property type="entry name" value="RIBOSOME-BINDING FACTOR A, CHLOROPLASTIC-RELATED"/>
    <property type="match status" value="1"/>
</dbReference>
<dbReference type="HAMAP" id="MF_00003">
    <property type="entry name" value="RbfA"/>
    <property type="match status" value="1"/>
</dbReference>
<dbReference type="EMBL" id="JAATLM010000001">
    <property type="protein sequence ID" value="NIZ68948.1"/>
    <property type="molecule type" value="Genomic_DNA"/>
</dbReference>
<dbReference type="GO" id="GO:0043024">
    <property type="term" value="F:ribosomal small subunit binding"/>
    <property type="evidence" value="ECO:0007669"/>
    <property type="project" value="TreeGrafter"/>
</dbReference>
<accession>A0A968KVC3</accession>
<dbReference type="InterPro" id="IPR000238">
    <property type="entry name" value="RbfA"/>
</dbReference>
<proteinExistence type="inferred from homology"/>
<dbReference type="PANTHER" id="PTHR33515">
    <property type="entry name" value="RIBOSOME-BINDING FACTOR A, CHLOROPLASTIC-RELATED"/>
    <property type="match status" value="1"/>
</dbReference>
<dbReference type="SUPFAM" id="SSF89919">
    <property type="entry name" value="Ribosome-binding factor A, RbfA"/>
    <property type="match status" value="1"/>
</dbReference>
<dbReference type="Proteomes" id="UP000778951">
    <property type="component" value="Unassembled WGS sequence"/>
</dbReference>
<reference evidence="3" key="1">
    <citation type="submission" date="2020-03" db="EMBL/GenBank/DDBJ databases">
        <title>Spirochaetal bacteria isolated from arthropods constitute a novel genus Entomospira genus novum within the order Spirochaetales.</title>
        <authorList>
            <person name="Grana-Miraglia L."/>
            <person name="Sikutova S."/>
            <person name="Fingerle V."/>
            <person name="Sing A."/>
            <person name="Castillo-Ramirez S."/>
            <person name="Margos G."/>
            <person name="Rudolf I."/>
        </authorList>
    </citation>
    <scope>NUCLEOTIDE SEQUENCE</scope>
    <source>
        <strain evidence="3">BR149</strain>
    </source>
</reference>
<dbReference type="RefSeq" id="WP_167695060.1">
    <property type="nucleotide sequence ID" value="NZ_CP118181.1"/>
</dbReference>
<comment type="function">
    <text evidence="2">One of several proteins that assist in the late maturation steps of the functional core of the 30S ribosomal subunit. Associates with free 30S ribosomal subunits (but not with 30S subunits that are part of 70S ribosomes or polysomes). Required for efficient processing of 16S rRNA. May interact with the 5'-terminal helix region of 16S rRNA.</text>
</comment>
<comment type="subcellular location">
    <subcellularLocation>
        <location evidence="2">Cytoplasm</location>
    </subcellularLocation>
</comment>
<dbReference type="GO" id="GO:0005829">
    <property type="term" value="C:cytosol"/>
    <property type="evidence" value="ECO:0007669"/>
    <property type="project" value="TreeGrafter"/>
</dbReference>
<evidence type="ECO:0000256" key="1">
    <source>
        <dbReference type="ARBA" id="ARBA00022517"/>
    </source>
</evidence>
<comment type="subunit">
    <text evidence="2">Monomer. Binds 30S ribosomal subunits, but not 50S ribosomal subunits or 70S ribosomes.</text>
</comment>
<dbReference type="AlphaFoldDB" id="A0A968KVC3"/>
<dbReference type="GO" id="GO:0030490">
    <property type="term" value="P:maturation of SSU-rRNA"/>
    <property type="evidence" value="ECO:0007669"/>
    <property type="project" value="UniProtKB-UniRule"/>
</dbReference>
<dbReference type="NCBIfam" id="TIGR00082">
    <property type="entry name" value="rbfA"/>
    <property type="match status" value="1"/>
</dbReference>
<keyword evidence="1 2" id="KW-0690">Ribosome biogenesis</keyword>
<gene>
    <name evidence="2 3" type="primary">rbfA</name>
    <name evidence="3" type="ORF">HCT48_01775</name>
</gene>
<dbReference type="Gene3D" id="3.30.300.20">
    <property type="match status" value="1"/>
</dbReference>
<dbReference type="Pfam" id="PF02033">
    <property type="entry name" value="RBFA"/>
    <property type="match status" value="1"/>
</dbReference>
<keyword evidence="4" id="KW-1185">Reference proteome</keyword>
<sequence>MNTRRQQRLASTIEQTIMLAISQGEIKDPRVKSEIVITEIDLARDMSQVKVYVGSYLSKDELERAVEGLNSASGLMRSILGRVLQTKQTPRPIFIMDERLKEGFYLGKKIVQANRAAGITEEDVKKAQAEGFGQE</sequence>
<organism evidence="3 4">
    <name type="scientific">Entomospira culicis</name>
    <dbReference type="NCBI Taxonomy" id="2719989"/>
    <lineage>
        <taxon>Bacteria</taxon>
        <taxon>Pseudomonadati</taxon>
        <taxon>Spirochaetota</taxon>
        <taxon>Spirochaetia</taxon>
        <taxon>Spirochaetales</taxon>
        <taxon>Spirochaetaceae</taxon>
        <taxon>Entomospira</taxon>
    </lineage>
</organism>
<keyword evidence="2" id="KW-0963">Cytoplasm</keyword>
<name>A0A968KVC3_9SPIO</name>
<protein>
    <recommendedName>
        <fullName evidence="2">Ribosome-binding factor A</fullName>
    </recommendedName>
</protein>
<evidence type="ECO:0000313" key="3">
    <source>
        <dbReference type="EMBL" id="NIZ68948.1"/>
    </source>
</evidence>
<evidence type="ECO:0000313" key="4">
    <source>
        <dbReference type="Proteomes" id="UP000778951"/>
    </source>
</evidence>
<evidence type="ECO:0000256" key="2">
    <source>
        <dbReference type="HAMAP-Rule" id="MF_00003"/>
    </source>
</evidence>
<comment type="caution">
    <text evidence="3">The sequence shown here is derived from an EMBL/GenBank/DDBJ whole genome shotgun (WGS) entry which is preliminary data.</text>
</comment>
<dbReference type="InterPro" id="IPR023799">
    <property type="entry name" value="RbfA_dom_sf"/>
</dbReference>
<comment type="similarity">
    <text evidence="2">Belongs to the RbfA family.</text>
</comment>
<dbReference type="InterPro" id="IPR015946">
    <property type="entry name" value="KH_dom-like_a/b"/>
</dbReference>